<dbReference type="Pfam" id="PF03796">
    <property type="entry name" value="DnaB_C"/>
    <property type="match status" value="1"/>
</dbReference>
<evidence type="ECO:0000256" key="11">
    <source>
        <dbReference type="ARBA" id="ARBA00048954"/>
    </source>
</evidence>
<dbReference type="GO" id="GO:0005524">
    <property type="term" value="F:ATP binding"/>
    <property type="evidence" value="ECO:0007669"/>
    <property type="project" value="UniProtKB-KW"/>
</dbReference>
<accession>A0A1V0DZB4</accession>
<dbReference type="GeneID" id="40076339"/>
<sequence length="433" mass="47978">MATNLHSIPYEQYVLSFLMDDENSWASLDVKPCLDDFYSDRHKEIFKAIENQRMLGKPFDQITMLEVFKDLGKLDLIGGEEYLVEMCSVFAAPSATGFYIEKLKKLAECRKVEEVGKKIIELAQNTMQEDMPGIAQELASGLESVLATDTRIDIANSSAEALRVLSEKIQHKTSKDGLAYGVNTGLHNLDALLGDIEPSHFCVIAAAPGGGKTTMAQMIALNAVKRNDVPCLFISCEMAHYELTSRIVSAVGRIPFDNIQSGRMESDDFERWVQTTAHELQKYKLDIVDKAGITINEIRGEIKKSIAKHGSIGCVIVDYIQLLNDPNSKDQFERISNVSTGLKRIAKDFKVPVIGLSQLTKEAQGRKITMSDLRGSGQISQDADKIILLSPASNEVGVVTAEVAKNRQGMKGEARLQTRFNYCQFAAPKIEDF</sequence>
<dbReference type="GO" id="GO:0016887">
    <property type="term" value="F:ATP hydrolysis activity"/>
    <property type="evidence" value="ECO:0007669"/>
    <property type="project" value="RHEA"/>
</dbReference>
<reference evidence="13 14" key="1">
    <citation type="submission" date="2017-02" db="EMBL/GenBank/DDBJ databases">
        <title>The complete genome of Acinetobacter Baumannii phage WCHABP12.</title>
        <authorList>
            <person name="Zhou W."/>
            <person name="Feng Y."/>
            <person name="Zong Z."/>
        </authorList>
    </citation>
    <scope>NUCLEOTIDE SEQUENCE [LARGE SCALE GENOMIC DNA]</scope>
</reference>
<dbReference type="KEGG" id="vg:40076339"/>
<dbReference type="Gene3D" id="1.10.860.10">
    <property type="entry name" value="DNAb Helicase, Chain A"/>
    <property type="match status" value="1"/>
</dbReference>
<dbReference type="OrthoDB" id="2382at10239"/>
<keyword evidence="4" id="KW-0547">Nucleotide-binding</keyword>
<keyword evidence="2" id="KW-0639">Primosome</keyword>
<proteinExistence type="inferred from homology"/>
<organism evidence="13 14">
    <name type="scientific">Acinetobacter phage WCHABP12</name>
    <dbReference type="NCBI Taxonomy" id="1965454"/>
    <lineage>
        <taxon>Viruses</taxon>
        <taxon>Duplodnaviria</taxon>
        <taxon>Heunggongvirae</taxon>
        <taxon>Uroviricota</taxon>
        <taxon>Caudoviricetes</taxon>
        <taxon>Obolenskvirus</taxon>
        <taxon>Obolenskvirus WCHABP12</taxon>
    </lineage>
</organism>
<dbReference type="GO" id="GO:0003677">
    <property type="term" value="F:DNA binding"/>
    <property type="evidence" value="ECO:0007669"/>
    <property type="project" value="UniProtKB-KW"/>
</dbReference>
<protein>
    <recommendedName>
        <fullName evidence="10">DNA 5'-3' helicase</fullName>
        <ecNumber evidence="10">5.6.2.3</ecNumber>
    </recommendedName>
</protein>
<evidence type="ECO:0000259" key="12">
    <source>
        <dbReference type="PROSITE" id="PS51199"/>
    </source>
</evidence>
<dbReference type="EMBL" id="KY670595">
    <property type="protein sequence ID" value="ARB06781.1"/>
    <property type="molecule type" value="Genomic_DNA"/>
</dbReference>
<evidence type="ECO:0000256" key="6">
    <source>
        <dbReference type="ARBA" id="ARBA00022806"/>
    </source>
</evidence>
<dbReference type="InterPro" id="IPR016136">
    <property type="entry name" value="DNA_helicase_N/primase_C"/>
</dbReference>
<dbReference type="InterPro" id="IPR003593">
    <property type="entry name" value="AAA+_ATPase"/>
</dbReference>
<feature type="domain" description="SF4 helicase" evidence="12">
    <location>
        <begin position="175"/>
        <end position="432"/>
    </location>
</feature>
<dbReference type="SMART" id="SM00382">
    <property type="entry name" value="AAA"/>
    <property type="match status" value="1"/>
</dbReference>
<evidence type="ECO:0000256" key="3">
    <source>
        <dbReference type="ARBA" id="ARBA00022705"/>
    </source>
</evidence>
<evidence type="ECO:0000256" key="4">
    <source>
        <dbReference type="ARBA" id="ARBA00022741"/>
    </source>
</evidence>
<evidence type="ECO:0000256" key="5">
    <source>
        <dbReference type="ARBA" id="ARBA00022801"/>
    </source>
</evidence>
<dbReference type="RefSeq" id="YP_009600534.1">
    <property type="nucleotide sequence ID" value="NC_041924.1"/>
</dbReference>
<keyword evidence="7" id="KW-0067">ATP-binding</keyword>
<dbReference type="InterPro" id="IPR027417">
    <property type="entry name" value="P-loop_NTPase"/>
</dbReference>
<evidence type="ECO:0000256" key="9">
    <source>
        <dbReference type="ARBA" id="ARBA00023235"/>
    </source>
</evidence>
<dbReference type="SUPFAM" id="SSF48024">
    <property type="entry name" value="N-terminal domain of DnaB helicase"/>
    <property type="match status" value="1"/>
</dbReference>
<dbReference type="Gene3D" id="3.40.50.300">
    <property type="entry name" value="P-loop containing nucleotide triphosphate hydrolases"/>
    <property type="match status" value="1"/>
</dbReference>
<dbReference type="SUPFAM" id="SSF52540">
    <property type="entry name" value="P-loop containing nucleoside triphosphate hydrolases"/>
    <property type="match status" value="1"/>
</dbReference>
<keyword evidence="14" id="KW-1185">Reference proteome</keyword>
<dbReference type="GO" id="GO:0043139">
    <property type="term" value="F:5'-3' DNA helicase activity"/>
    <property type="evidence" value="ECO:0007669"/>
    <property type="project" value="UniProtKB-EC"/>
</dbReference>
<dbReference type="PROSITE" id="PS51199">
    <property type="entry name" value="SF4_HELICASE"/>
    <property type="match status" value="1"/>
</dbReference>
<comment type="similarity">
    <text evidence="1">Belongs to the helicase family. DnaB subfamily.</text>
</comment>
<dbReference type="EC" id="5.6.2.3" evidence="10"/>
<evidence type="ECO:0000256" key="2">
    <source>
        <dbReference type="ARBA" id="ARBA00022515"/>
    </source>
</evidence>
<evidence type="ECO:0000256" key="8">
    <source>
        <dbReference type="ARBA" id="ARBA00023125"/>
    </source>
</evidence>
<name>A0A1V0DZB4_9CAUD</name>
<evidence type="ECO:0000256" key="7">
    <source>
        <dbReference type="ARBA" id="ARBA00022840"/>
    </source>
</evidence>
<dbReference type="PANTHER" id="PTHR30153:SF2">
    <property type="entry name" value="REPLICATIVE DNA HELICASE"/>
    <property type="match status" value="1"/>
</dbReference>
<dbReference type="PANTHER" id="PTHR30153">
    <property type="entry name" value="REPLICATIVE DNA HELICASE DNAB"/>
    <property type="match status" value="1"/>
</dbReference>
<dbReference type="Pfam" id="PF00772">
    <property type="entry name" value="DnaB"/>
    <property type="match status" value="1"/>
</dbReference>
<gene>
    <name evidence="13" type="primary">dnaB</name>
    <name evidence="13" type="ORF">ABP12_00040</name>
</gene>
<keyword evidence="9" id="KW-0413">Isomerase</keyword>
<keyword evidence="3" id="KW-0235">DNA replication</keyword>
<evidence type="ECO:0000313" key="14">
    <source>
        <dbReference type="Proteomes" id="UP000221758"/>
    </source>
</evidence>
<evidence type="ECO:0000313" key="13">
    <source>
        <dbReference type="EMBL" id="ARB06781.1"/>
    </source>
</evidence>
<dbReference type="Proteomes" id="UP000221758">
    <property type="component" value="Segment"/>
</dbReference>
<evidence type="ECO:0000256" key="1">
    <source>
        <dbReference type="ARBA" id="ARBA00008428"/>
    </source>
</evidence>
<dbReference type="InterPro" id="IPR007693">
    <property type="entry name" value="DNA_helicase_DnaB-like_N"/>
</dbReference>
<evidence type="ECO:0000256" key="10">
    <source>
        <dbReference type="ARBA" id="ARBA00044969"/>
    </source>
</evidence>
<keyword evidence="5 13" id="KW-0378">Hydrolase</keyword>
<dbReference type="GO" id="GO:0006269">
    <property type="term" value="P:DNA replication, synthesis of primer"/>
    <property type="evidence" value="ECO:0007669"/>
    <property type="project" value="UniProtKB-KW"/>
</dbReference>
<dbReference type="InterPro" id="IPR007694">
    <property type="entry name" value="DNA_helicase_DnaB-like_C"/>
</dbReference>
<comment type="catalytic activity">
    <reaction evidence="11">
        <text>ATP + H2O = ADP + phosphate + H(+)</text>
        <dbReference type="Rhea" id="RHEA:13065"/>
        <dbReference type="ChEBI" id="CHEBI:15377"/>
        <dbReference type="ChEBI" id="CHEBI:15378"/>
        <dbReference type="ChEBI" id="CHEBI:30616"/>
        <dbReference type="ChEBI" id="CHEBI:43474"/>
        <dbReference type="ChEBI" id="CHEBI:456216"/>
        <dbReference type="EC" id="5.6.2.3"/>
    </reaction>
</comment>
<keyword evidence="8" id="KW-0238">DNA-binding</keyword>
<dbReference type="InterPro" id="IPR036185">
    <property type="entry name" value="DNA_heli_DnaB-like_N_sf"/>
</dbReference>
<keyword evidence="6 13" id="KW-0347">Helicase</keyword>